<gene>
    <name evidence="9" type="ordered locus">CPF_1667</name>
</gene>
<dbReference type="HOGENOM" id="CLU_003433_0_0_9"/>
<dbReference type="Gene3D" id="1.10.260.50">
    <property type="match status" value="1"/>
</dbReference>
<dbReference type="PROSITE" id="PS00595">
    <property type="entry name" value="AA_TRANSFER_CLASS_5"/>
    <property type="match status" value="1"/>
</dbReference>
<evidence type="ECO:0000313" key="9">
    <source>
        <dbReference type="EMBL" id="ABG82575.1"/>
    </source>
</evidence>
<keyword evidence="10" id="KW-1185">Reference proteome</keyword>
<proteinExistence type="inferred from homology"/>
<dbReference type="GO" id="GO:0046872">
    <property type="term" value="F:metal ion binding"/>
    <property type="evidence" value="ECO:0007669"/>
    <property type="project" value="UniProtKB-KW"/>
</dbReference>
<dbReference type="GO" id="GO:0008483">
    <property type="term" value="F:transaminase activity"/>
    <property type="evidence" value="ECO:0007669"/>
    <property type="project" value="UniProtKB-KW"/>
</dbReference>
<dbReference type="PANTHER" id="PTHR11601:SF50">
    <property type="entry name" value="CYSTEINE DESULFURASE ISCS 2-RELATED"/>
    <property type="match status" value="1"/>
</dbReference>
<keyword evidence="9" id="KW-0808">Transferase</keyword>
<dbReference type="SUPFAM" id="SSF53383">
    <property type="entry name" value="PLP-dependent transferases"/>
    <property type="match status" value="1"/>
</dbReference>
<protein>
    <submittedName>
        <fullName evidence="9">Aminotransferase, class V</fullName>
    </submittedName>
</protein>
<dbReference type="FunFam" id="3.40.640.10:FF:000084">
    <property type="entry name" value="IscS-like cysteine desulfurase"/>
    <property type="match status" value="1"/>
</dbReference>
<evidence type="ECO:0000256" key="5">
    <source>
        <dbReference type="ARBA" id="ARBA00023004"/>
    </source>
</evidence>
<sequence>MEVYFDNSATTKPLKEVRDEVYYAMDEFWGNPSSLHKLGVKMQRKIEELQESIAKKINASKEEIIFTSGGSESNNMIIKGVVGENNHIITTTFEHSSVLNTYRELEKQGVSVTYLKVNNKGFIDLKELEEAINKNTVLVSIMQVNNEVGSVQKIKEIGRLIKEKSKRAKFHVDGVQGFGKFEIDVKACNIDFYSVSAHKFHGPKGVGFMYMRKGLNLKSLITGGEQQRGLRAGTENTPSYMGMVKAMDIAYDSLEDSYNHVKNLKEYFIEKLSKIENVVINSPSSEEYSPYILNVSFLGIRSEVLLHILEEDNIFVSTGSACSSKASISKGSYVLNAMGLEPKCIQGAIRFSFSRYNNLEEVDYTIASLEKALKFLRRIKI</sequence>
<reference evidence="9 10" key="1">
    <citation type="journal article" date="2006" name="Genome Res.">
        <title>Skewed genomic variability in strains of the toxigenic bacterial pathogen, Clostridium perfringens.</title>
        <authorList>
            <person name="Myers G.S."/>
            <person name="Rasko D.A."/>
            <person name="Cheung J.K."/>
            <person name="Ravel J."/>
            <person name="Seshadri R."/>
            <person name="Deboy R.T."/>
            <person name="Ren Q."/>
            <person name="Varga J."/>
            <person name="Awad M.M."/>
            <person name="Brinkac L.M."/>
            <person name="Daugherty S.C."/>
            <person name="Haft D.H."/>
            <person name="Dodson R.J."/>
            <person name="Madupu R."/>
            <person name="Nelson W.C."/>
            <person name="Rosovitz M.J."/>
            <person name="Sullivan S.A."/>
            <person name="Khouri H."/>
            <person name="Dimitrov G.I."/>
            <person name="Watkins K.L."/>
            <person name="Mulligan S."/>
            <person name="Benton J."/>
            <person name="Radune D."/>
            <person name="Fisher D.J."/>
            <person name="Atkins H.S."/>
            <person name="Hiscox T."/>
            <person name="Jost B.H."/>
            <person name="Billington S.J."/>
            <person name="Songer J.G."/>
            <person name="McClane B.A."/>
            <person name="Titball R.W."/>
            <person name="Rood J.I."/>
            <person name="Melville S.B."/>
            <person name="Paulsen I.T."/>
        </authorList>
    </citation>
    <scope>NUCLEOTIDE SEQUENCE [LARGE SCALE GENOMIC DNA]</scope>
    <source>
        <strain evidence="10">ATCC 13124 / DSM 756 / JCM 1290 / NCIMB 6125 / NCTC 8237 / S 107 / Type A</strain>
    </source>
</reference>
<feature type="domain" description="Aminotransferase class V" evidence="8">
    <location>
        <begin position="3"/>
        <end position="364"/>
    </location>
</feature>
<dbReference type="RefSeq" id="WP_011590831.1">
    <property type="nucleotide sequence ID" value="NC_008261.1"/>
</dbReference>
<dbReference type="PANTHER" id="PTHR11601">
    <property type="entry name" value="CYSTEINE DESULFURYLASE FAMILY MEMBER"/>
    <property type="match status" value="1"/>
</dbReference>
<dbReference type="PaxDb" id="195103-CPF_1667"/>
<dbReference type="GO" id="GO:0031071">
    <property type="term" value="F:cysteine desulfurase activity"/>
    <property type="evidence" value="ECO:0007669"/>
    <property type="project" value="UniProtKB-ARBA"/>
</dbReference>
<evidence type="ECO:0000313" key="10">
    <source>
        <dbReference type="Proteomes" id="UP000001823"/>
    </source>
</evidence>
<dbReference type="eggNOG" id="COG1104">
    <property type="taxonomic scope" value="Bacteria"/>
</dbReference>
<dbReference type="Gene3D" id="3.40.640.10">
    <property type="entry name" value="Type I PLP-dependent aspartate aminotransferase-like (Major domain)"/>
    <property type="match status" value="1"/>
</dbReference>
<dbReference type="InterPro" id="IPR000192">
    <property type="entry name" value="Aminotrans_V_dom"/>
</dbReference>
<evidence type="ECO:0000256" key="3">
    <source>
        <dbReference type="ARBA" id="ARBA00022723"/>
    </source>
</evidence>
<comment type="cofactor">
    <cofactor evidence="1 7">
        <name>pyridoxal 5'-phosphate</name>
        <dbReference type="ChEBI" id="CHEBI:597326"/>
    </cofactor>
</comment>
<keyword evidence="5" id="KW-0408">Iron</keyword>
<keyword evidence="9" id="KW-0032">Aminotransferase</keyword>
<evidence type="ECO:0000256" key="7">
    <source>
        <dbReference type="RuleBase" id="RU004504"/>
    </source>
</evidence>
<dbReference type="KEGG" id="cpf:CPF_1667"/>
<dbReference type="Pfam" id="PF00266">
    <property type="entry name" value="Aminotran_5"/>
    <property type="match status" value="1"/>
</dbReference>
<keyword evidence="3" id="KW-0479">Metal-binding</keyword>
<accession>A0A0H2YP76</accession>
<dbReference type="InterPro" id="IPR015422">
    <property type="entry name" value="PyrdxlP-dep_Trfase_small"/>
</dbReference>
<dbReference type="InterPro" id="IPR015421">
    <property type="entry name" value="PyrdxlP-dep_Trfase_major"/>
</dbReference>
<evidence type="ECO:0000256" key="1">
    <source>
        <dbReference type="ARBA" id="ARBA00001933"/>
    </source>
</evidence>
<dbReference type="Proteomes" id="UP000001823">
    <property type="component" value="Chromosome"/>
</dbReference>
<keyword evidence="6" id="KW-0411">Iron-sulfur</keyword>
<dbReference type="STRING" id="195103.CPF_1667"/>
<evidence type="ECO:0000259" key="8">
    <source>
        <dbReference type="Pfam" id="PF00266"/>
    </source>
</evidence>
<evidence type="ECO:0000256" key="2">
    <source>
        <dbReference type="ARBA" id="ARBA00006490"/>
    </source>
</evidence>
<dbReference type="PIRSF" id="PIRSF005572">
    <property type="entry name" value="NifS"/>
    <property type="match status" value="1"/>
</dbReference>
<dbReference type="Gene3D" id="3.90.1150.10">
    <property type="entry name" value="Aspartate Aminotransferase, domain 1"/>
    <property type="match status" value="1"/>
</dbReference>
<name>A0A0H2YP76_CLOP1</name>
<evidence type="ECO:0000256" key="4">
    <source>
        <dbReference type="ARBA" id="ARBA00022898"/>
    </source>
</evidence>
<comment type="similarity">
    <text evidence="2">Belongs to the class-V pyridoxal-phosphate-dependent aminotransferase family. NifS/IscS subfamily.</text>
</comment>
<keyword evidence="4" id="KW-0663">Pyridoxal phosphate</keyword>
<dbReference type="InterPro" id="IPR016454">
    <property type="entry name" value="Cysteine_dSase"/>
</dbReference>
<dbReference type="EMBL" id="CP000246">
    <property type="protein sequence ID" value="ABG82575.1"/>
    <property type="molecule type" value="Genomic_DNA"/>
</dbReference>
<dbReference type="GO" id="GO:0051536">
    <property type="term" value="F:iron-sulfur cluster binding"/>
    <property type="evidence" value="ECO:0007669"/>
    <property type="project" value="UniProtKB-KW"/>
</dbReference>
<dbReference type="InterPro" id="IPR015424">
    <property type="entry name" value="PyrdxlP-dep_Trfase"/>
</dbReference>
<organism evidence="9 10">
    <name type="scientific">Clostridium perfringens (strain ATCC 13124 / DSM 756 / JCM 1290 / NCIMB 6125 / NCTC 8237 / Type A)</name>
    <dbReference type="NCBI Taxonomy" id="195103"/>
    <lineage>
        <taxon>Bacteria</taxon>
        <taxon>Bacillati</taxon>
        <taxon>Bacillota</taxon>
        <taxon>Clostridia</taxon>
        <taxon>Eubacteriales</taxon>
        <taxon>Clostridiaceae</taxon>
        <taxon>Clostridium</taxon>
    </lineage>
</organism>
<evidence type="ECO:0000256" key="6">
    <source>
        <dbReference type="ARBA" id="ARBA00023014"/>
    </source>
</evidence>
<dbReference type="InterPro" id="IPR020578">
    <property type="entry name" value="Aminotrans_V_PyrdxlP_BS"/>
</dbReference>
<dbReference type="AlphaFoldDB" id="A0A0H2YP76"/>